<evidence type="ECO:0000313" key="1">
    <source>
        <dbReference type="EMBL" id="KAF5899229.1"/>
    </source>
</evidence>
<dbReference type="AlphaFoldDB" id="A0A8J4UGH8"/>
<accession>A0A8J4UGH8</accession>
<reference evidence="1" key="1">
    <citation type="submission" date="2020-07" db="EMBL/GenBank/DDBJ databases">
        <title>Clarias magur genome sequencing, assembly and annotation.</title>
        <authorList>
            <person name="Kushwaha B."/>
            <person name="Kumar R."/>
            <person name="Das P."/>
            <person name="Joshi C.G."/>
            <person name="Kumar D."/>
            <person name="Nagpure N.S."/>
            <person name="Pandey M."/>
            <person name="Agarwal S."/>
            <person name="Srivastava S."/>
            <person name="Singh M."/>
            <person name="Sahoo L."/>
            <person name="Jayasankar P."/>
            <person name="Meher P.K."/>
            <person name="Koringa P.G."/>
            <person name="Iquebal M.A."/>
            <person name="Das S.P."/>
            <person name="Bit A."/>
            <person name="Patnaik S."/>
            <person name="Patel N."/>
            <person name="Shah T.M."/>
            <person name="Hinsu A."/>
            <person name="Jena J.K."/>
        </authorList>
    </citation>
    <scope>NUCLEOTIDE SEQUENCE</scope>
    <source>
        <strain evidence="1">CIFAMagur01</strain>
        <tissue evidence="1">Testis</tissue>
    </source>
</reference>
<dbReference type="Proteomes" id="UP000727407">
    <property type="component" value="Unassembled WGS sequence"/>
</dbReference>
<proteinExistence type="predicted"/>
<evidence type="ECO:0000313" key="2">
    <source>
        <dbReference type="Proteomes" id="UP000727407"/>
    </source>
</evidence>
<sequence>MSTILQPGLIRDQTPLAAARLCVSPDLWGGVRDSLPVVAGAMELCVWRACVCLRVLYTPAALLNHQKD</sequence>
<dbReference type="EMBL" id="QNUK01000173">
    <property type="protein sequence ID" value="KAF5899229.1"/>
    <property type="molecule type" value="Genomic_DNA"/>
</dbReference>
<name>A0A8J4UGH8_CLAMG</name>
<protein>
    <submittedName>
        <fullName evidence="1">Putative ribulose bisphosphate carboxylase-like protein</fullName>
    </submittedName>
</protein>
<keyword evidence="2" id="KW-1185">Reference proteome</keyword>
<gene>
    <name evidence="1" type="primary">rbcG</name>
    <name evidence="1" type="ORF">DAT39_010996</name>
</gene>
<organism evidence="1 2">
    <name type="scientific">Clarias magur</name>
    <name type="common">Asian catfish</name>
    <name type="synonym">Macropteronotus magur</name>
    <dbReference type="NCBI Taxonomy" id="1594786"/>
    <lineage>
        <taxon>Eukaryota</taxon>
        <taxon>Metazoa</taxon>
        <taxon>Chordata</taxon>
        <taxon>Craniata</taxon>
        <taxon>Vertebrata</taxon>
        <taxon>Euteleostomi</taxon>
        <taxon>Actinopterygii</taxon>
        <taxon>Neopterygii</taxon>
        <taxon>Teleostei</taxon>
        <taxon>Ostariophysi</taxon>
        <taxon>Siluriformes</taxon>
        <taxon>Clariidae</taxon>
        <taxon>Clarias</taxon>
    </lineage>
</organism>
<comment type="caution">
    <text evidence="1">The sequence shown here is derived from an EMBL/GenBank/DDBJ whole genome shotgun (WGS) entry which is preliminary data.</text>
</comment>